<dbReference type="InterPro" id="IPR046037">
    <property type="entry name" value="DUF5995"/>
</dbReference>
<gene>
    <name evidence="2" type="ORF">GCM10022197_10330</name>
</gene>
<dbReference type="Pfam" id="PF19458">
    <property type="entry name" value="DUF5995"/>
    <property type="match status" value="1"/>
</dbReference>
<proteinExistence type="predicted"/>
<evidence type="ECO:0000256" key="1">
    <source>
        <dbReference type="SAM" id="MobiDB-lite"/>
    </source>
</evidence>
<evidence type="ECO:0000313" key="3">
    <source>
        <dbReference type="Proteomes" id="UP001500767"/>
    </source>
</evidence>
<comment type="caution">
    <text evidence="2">The sequence shown here is derived from an EMBL/GenBank/DDBJ whole genome shotgun (WGS) entry which is preliminary data.</text>
</comment>
<accession>A0ABP6WVB3</accession>
<feature type="compositionally biased region" description="Low complexity" evidence="1">
    <location>
        <begin position="1"/>
        <end position="10"/>
    </location>
</feature>
<feature type="region of interest" description="Disordered" evidence="1">
    <location>
        <begin position="1"/>
        <end position="22"/>
    </location>
</feature>
<sequence length="267" mass="28804">MSTPQPQQDGPGPPGGPDRAGLAGDPAAVLAVAAALQDRLDALPAGAAQRATFLAVYRRVTLAVADALAAGAFEDPVWVSAWDEVFAELFLTAHDADLAGTPVDRPWRLTFAADPGLHPLFHLLLAMNAHINLDLPRSLLAVVPDADFADPLVLARRDRDHARIDDVLFTRVAAEGTDLGWRLRRVDRVLAPLNRWATRRFLRESREKVWHNTQVLQRARATGGDAYARGLSDLDTLASAKITDLLRPGPVLLRLAVLGFGVALPPA</sequence>
<evidence type="ECO:0000313" key="2">
    <source>
        <dbReference type="EMBL" id="GAA3557080.1"/>
    </source>
</evidence>
<dbReference type="RefSeq" id="WP_204911932.1">
    <property type="nucleotide sequence ID" value="NZ_BAAAYR010000001.1"/>
</dbReference>
<evidence type="ECO:0008006" key="4">
    <source>
        <dbReference type="Google" id="ProtNLM"/>
    </source>
</evidence>
<name>A0ABP6WVB3_9ACTN</name>
<dbReference type="EMBL" id="BAAAYR010000001">
    <property type="protein sequence ID" value="GAA3557080.1"/>
    <property type="molecule type" value="Genomic_DNA"/>
</dbReference>
<organism evidence="2 3">
    <name type="scientific">Microlunatus spumicola</name>
    <dbReference type="NCBI Taxonomy" id="81499"/>
    <lineage>
        <taxon>Bacteria</taxon>
        <taxon>Bacillati</taxon>
        <taxon>Actinomycetota</taxon>
        <taxon>Actinomycetes</taxon>
        <taxon>Propionibacteriales</taxon>
        <taxon>Propionibacteriaceae</taxon>
        <taxon>Microlunatus</taxon>
    </lineage>
</organism>
<reference evidence="3" key="1">
    <citation type="journal article" date="2019" name="Int. J. Syst. Evol. Microbiol.">
        <title>The Global Catalogue of Microorganisms (GCM) 10K type strain sequencing project: providing services to taxonomists for standard genome sequencing and annotation.</title>
        <authorList>
            <consortium name="The Broad Institute Genomics Platform"/>
            <consortium name="The Broad Institute Genome Sequencing Center for Infectious Disease"/>
            <person name="Wu L."/>
            <person name="Ma J."/>
        </authorList>
    </citation>
    <scope>NUCLEOTIDE SEQUENCE [LARGE SCALE GENOMIC DNA]</scope>
    <source>
        <strain evidence="3">JCM 16540</strain>
    </source>
</reference>
<protein>
    <recommendedName>
        <fullName evidence="4">Squalene/phytoene synthase</fullName>
    </recommendedName>
</protein>
<dbReference type="Proteomes" id="UP001500767">
    <property type="component" value="Unassembled WGS sequence"/>
</dbReference>
<keyword evidence="3" id="KW-1185">Reference proteome</keyword>